<feature type="short sequence motif" description="Histidine triad motif" evidence="1">
    <location>
        <begin position="103"/>
        <end position="107"/>
    </location>
</feature>
<accession>A0A094XDT1</accession>
<dbReference type="STRING" id="1218173.BALCAV_0213375"/>
<dbReference type="Proteomes" id="UP000002754">
    <property type="component" value="Unassembled WGS sequence"/>
</dbReference>
<keyword evidence="5" id="KW-1185">Reference proteome</keyword>
<dbReference type="EMBL" id="ALPT02000042">
    <property type="protein sequence ID" value="KGA96940.1"/>
    <property type="molecule type" value="Genomic_DNA"/>
</dbReference>
<dbReference type="GO" id="GO:0003824">
    <property type="term" value="F:catalytic activity"/>
    <property type="evidence" value="ECO:0007669"/>
    <property type="project" value="InterPro"/>
</dbReference>
<evidence type="ECO:0000256" key="1">
    <source>
        <dbReference type="PROSITE-ProRule" id="PRU00464"/>
    </source>
</evidence>
<proteinExistence type="predicted"/>
<feature type="domain" description="HIT" evidence="2">
    <location>
        <begin position="8"/>
        <end position="118"/>
    </location>
</feature>
<dbReference type="InterPro" id="IPR011146">
    <property type="entry name" value="HIT-like"/>
</dbReference>
<evidence type="ECO:0000259" key="2">
    <source>
        <dbReference type="PROSITE" id="PS51084"/>
    </source>
</evidence>
<dbReference type="InterPro" id="IPR006768">
    <property type="entry name" value="Cwf19-like_C_dom-1"/>
</dbReference>
<dbReference type="SUPFAM" id="SSF54197">
    <property type="entry name" value="HIT-like"/>
    <property type="match status" value="1"/>
</dbReference>
<protein>
    <recommendedName>
        <fullName evidence="2">HIT domain-containing protein</fullName>
    </recommendedName>
</protein>
<name>A0A094XDT1_ALKAL</name>
<dbReference type="Proteomes" id="UP000297014">
    <property type="component" value="Unassembled WGS sequence"/>
</dbReference>
<dbReference type="EMBL" id="JALP01000304">
    <property type="protein sequence ID" value="THG88806.1"/>
    <property type="molecule type" value="Genomic_DNA"/>
</dbReference>
<gene>
    <name evidence="4" type="ORF">AJ85_21250</name>
    <name evidence="3" type="ORF">BALCAV_0213375</name>
</gene>
<dbReference type="InterPro" id="IPR036265">
    <property type="entry name" value="HIT-like_sf"/>
</dbReference>
<dbReference type="eggNOG" id="COG0537">
    <property type="taxonomic scope" value="Bacteria"/>
</dbReference>
<dbReference type="Pfam" id="PF04677">
    <property type="entry name" value="CwfJ_C_1"/>
    <property type="match status" value="1"/>
</dbReference>
<sequence length="208" mass="24597">MLDNLMSDFCTFCEQDENKIVYRTKNYTVWLSVGQIVEGYCLIIPNDHYHCICSIPKELREEFYSVKEYTRSFLQDLYGSCIFYEHGRVGACNVQPGEQLCYHGHLHAVPIQSDLLPLFKEDGLFPITLANEKEMFEVYRKIGHYLFYENNQGEGFMFHINQPIRRQYLRHLAAKSMGDEKLADWHDYPGWEKLYAAKEKILNHTYAR</sequence>
<dbReference type="Gene3D" id="3.30.428.10">
    <property type="entry name" value="HIT-like"/>
    <property type="match status" value="1"/>
</dbReference>
<dbReference type="OrthoDB" id="9769064at2"/>
<evidence type="ECO:0000313" key="4">
    <source>
        <dbReference type="EMBL" id="THG88806.1"/>
    </source>
</evidence>
<dbReference type="PROSITE" id="PS51084">
    <property type="entry name" value="HIT_2"/>
    <property type="match status" value="1"/>
</dbReference>
<evidence type="ECO:0000313" key="5">
    <source>
        <dbReference type="Proteomes" id="UP000002754"/>
    </source>
</evidence>
<organism evidence="3 5">
    <name type="scientific">Alkalihalobacillus alcalophilus ATCC 27647 = CGMCC 1.3604</name>
    <dbReference type="NCBI Taxonomy" id="1218173"/>
    <lineage>
        <taxon>Bacteria</taxon>
        <taxon>Bacillati</taxon>
        <taxon>Bacillota</taxon>
        <taxon>Bacilli</taxon>
        <taxon>Bacillales</taxon>
        <taxon>Bacillaceae</taxon>
        <taxon>Alkalihalobacillus</taxon>
    </lineage>
</organism>
<evidence type="ECO:0000313" key="6">
    <source>
        <dbReference type="Proteomes" id="UP000297014"/>
    </source>
</evidence>
<comment type="caution">
    <text evidence="3">The sequence shown here is derived from an EMBL/GenBank/DDBJ whole genome shotgun (WGS) entry which is preliminary data.</text>
</comment>
<dbReference type="AlphaFoldDB" id="A0A094XDT1"/>
<reference evidence="4 6" key="2">
    <citation type="submission" date="2014-01" db="EMBL/GenBank/DDBJ databases">
        <title>Draft genome sequencing of Bacillus alcalophilus CGMCC 1.3604.</title>
        <authorList>
            <person name="Yang J."/>
            <person name="Diao L."/>
            <person name="Yang S."/>
        </authorList>
    </citation>
    <scope>NUCLEOTIDE SEQUENCE [LARGE SCALE GENOMIC DNA]</scope>
    <source>
        <strain evidence="4 6">CGMCC 1.3604</strain>
    </source>
</reference>
<reference evidence="3 5" key="1">
    <citation type="journal article" date="2014" name="Genome Announc.">
        <title>Draft Genome Sequence of Bacillus alcalophilus AV1934, a Classic Alkaliphile Isolated from Human Feces in 1934.</title>
        <authorList>
            <person name="Attie O."/>
            <person name="Jayaprakash A."/>
            <person name="Shah H."/>
            <person name="Paulsen I.T."/>
            <person name="Morino M."/>
            <person name="Takahashi Y."/>
            <person name="Narumi I."/>
            <person name="Sachidanandam R."/>
            <person name="Satoh K."/>
            <person name="Ito M."/>
            <person name="Krulwich T.A."/>
        </authorList>
    </citation>
    <scope>NUCLEOTIDE SEQUENCE [LARGE SCALE GENOMIC DNA]</scope>
    <source>
        <strain evidence="3 5">AV1934</strain>
    </source>
</reference>
<evidence type="ECO:0000313" key="3">
    <source>
        <dbReference type="EMBL" id="KGA96940.1"/>
    </source>
</evidence>
<dbReference type="RefSeq" id="WP_004428155.1">
    <property type="nucleotide sequence ID" value="NZ_ALPT02000042.1"/>
</dbReference>